<name>A0A915PPI5_9BILA</name>
<dbReference type="InterPro" id="IPR029063">
    <property type="entry name" value="SAM-dependent_MTases_sf"/>
</dbReference>
<dbReference type="GO" id="GO:0016423">
    <property type="term" value="F:tRNA (guanine) methyltransferase activity"/>
    <property type="evidence" value="ECO:0007669"/>
    <property type="project" value="TreeGrafter"/>
</dbReference>
<dbReference type="WBParaSite" id="sdigi.contig185.g5815.t1">
    <property type="protein sequence ID" value="sdigi.contig185.g5815.t1"/>
    <property type="gene ID" value="sdigi.contig185.g5815"/>
</dbReference>
<accession>A0A915PPI5</accession>
<dbReference type="Gene3D" id="3.40.50.150">
    <property type="entry name" value="Vaccinia Virus protein VP39"/>
    <property type="match status" value="1"/>
</dbReference>
<sequence length="283" mass="32347">MRYCVTLGRGMEPFVRKQLEQLQDVKIDATVMEGKMLFDASNFDRFDCLRCVERLFLVVAYEVINESWNKRQLFDRLFSLCSPNSSLNSICETAFNSLVCCEQPIRCRTFRISLKATGRWRRKIDTEKLSTSIARRIKRNIGYNISLRSATIEICIHLSEKRIFIGIPITRKPLSQRSYLLNNGLRSTVVDAMLSLVNIQDGDIVADLTCGSSSILLQIAHDFQDKVFLLGIDSAWNALQQSLKNVDYLRENANGKLSIDFISTDLFNGIIFVILLQILDQLT</sequence>
<dbReference type="PANTHER" id="PTHR14911:SF1">
    <property type="entry name" value="THUMP DOMAIN-CONTAINING PROTEIN 2"/>
    <property type="match status" value="1"/>
</dbReference>
<proteinExistence type="predicted"/>
<dbReference type="Gene3D" id="3.30.2130.30">
    <property type="match status" value="1"/>
</dbReference>
<reference evidence="2" key="1">
    <citation type="submission" date="2022-11" db="UniProtKB">
        <authorList>
            <consortium name="WormBaseParasite"/>
        </authorList>
    </citation>
    <scope>IDENTIFICATION</scope>
</reference>
<organism evidence="1 2">
    <name type="scientific">Setaria digitata</name>
    <dbReference type="NCBI Taxonomy" id="48799"/>
    <lineage>
        <taxon>Eukaryota</taxon>
        <taxon>Metazoa</taxon>
        <taxon>Ecdysozoa</taxon>
        <taxon>Nematoda</taxon>
        <taxon>Chromadorea</taxon>
        <taxon>Rhabditida</taxon>
        <taxon>Spirurina</taxon>
        <taxon>Spiruromorpha</taxon>
        <taxon>Filarioidea</taxon>
        <taxon>Setariidae</taxon>
        <taxon>Setaria</taxon>
    </lineage>
</organism>
<dbReference type="Proteomes" id="UP000887581">
    <property type="component" value="Unplaced"/>
</dbReference>
<protein>
    <submittedName>
        <fullName evidence="2">Uncharacterized protein</fullName>
    </submittedName>
</protein>
<dbReference type="SUPFAM" id="SSF53335">
    <property type="entry name" value="S-adenosyl-L-methionine-dependent methyltransferases"/>
    <property type="match status" value="1"/>
</dbReference>
<evidence type="ECO:0000313" key="2">
    <source>
        <dbReference type="WBParaSite" id="sdigi.contig185.g5815.t1"/>
    </source>
</evidence>
<evidence type="ECO:0000313" key="1">
    <source>
        <dbReference type="Proteomes" id="UP000887581"/>
    </source>
</evidence>
<dbReference type="GO" id="GO:0030488">
    <property type="term" value="P:tRNA methylation"/>
    <property type="evidence" value="ECO:0007669"/>
    <property type="project" value="TreeGrafter"/>
</dbReference>
<dbReference type="AlphaFoldDB" id="A0A915PPI5"/>
<dbReference type="PANTHER" id="PTHR14911">
    <property type="entry name" value="THUMP DOMAIN-CONTAINING"/>
    <property type="match status" value="1"/>
</dbReference>
<keyword evidence="1" id="KW-1185">Reference proteome</keyword>